<dbReference type="InterPro" id="IPR049874">
    <property type="entry name" value="ROK_cs"/>
</dbReference>
<evidence type="ECO:0000256" key="1">
    <source>
        <dbReference type="ARBA" id="ARBA00006479"/>
    </source>
</evidence>
<dbReference type="Gene3D" id="1.10.10.10">
    <property type="entry name" value="Winged helix-like DNA-binding domain superfamily/Winged helix DNA-binding domain"/>
    <property type="match status" value="1"/>
</dbReference>
<evidence type="ECO:0000313" key="4">
    <source>
        <dbReference type="Proteomes" id="UP000523821"/>
    </source>
</evidence>
<dbReference type="EMBL" id="JACHOO010000012">
    <property type="protein sequence ID" value="MBB5755035.1"/>
    <property type="molecule type" value="Genomic_DNA"/>
</dbReference>
<dbReference type="InterPro" id="IPR036388">
    <property type="entry name" value="WH-like_DNA-bd_sf"/>
</dbReference>
<accession>A0A7W9FQK6</accession>
<comment type="similarity">
    <text evidence="1">Belongs to the ROK (NagC/XylR) family.</text>
</comment>
<keyword evidence="3" id="KW-0808">Transferase</keyword>
<comment type="caution">
    <text evidence="3">The sequence shown here is derived from an EMBL/GenBank/DDBJ whole genome shotgun (WGS) entry which is preliminary data.</text>
</comment>
<name>A0A7W9FQK6_9HYPH</name>
<dbReference type="PANTHER" id="PTHR18964">
    <property type="entry name" value="ROK (REPRESSOR, ORF, KINASE) FAMILY"/>
    <property type="match status" value="1"/>
</dbReference>
<dbReference type="InterPro" id="IPR036390">
    <property type="entry name" value="WH_DNA-bd_sf"/>
</dbReference>
<dbReference type="GO" id="GO:0016301">
    <property type="term" value="F:kinase activity"/>
    <property type="evidence" value="ECO:0007669"/>
    <property type="project" value="UniProtKB-KW"/>
</dbReference>
<keyword evidence="4" id="KW-1185">Reference proteome</keyword>
<gene>
    <name evidence="3" type="ORF">GGQ63_004133</name>
</gene>
<dbReference type="SUPFAM" id="SSF46785">
    <property type="entry name" value="Winged helix' DNA-binding domain"/>
    <property type="match status" value="1"/>
</dbReference>
<dbReference type="PANTHER" id="PTHR18964:SF173">
    <property type="entry name" value="GLUCOKINASE"/>
    <property type="match status" value="1"/>
</dbReference>
<dbReference type="Gene3D" id="3.30.420.40">
    <property type="match status" value="2"/>
</dbReference>
<dbReference type="AlphaFoldDB" id="A0A7W9FQK6"/>
<dbReference type="RefSeq" id="WP_183858466.1">
    <property type="nucleotide sequence ID" value="NZ_JACHOO010000012.1"/>
</dbReference>
<dbReference type="InterPro" id="IPR000600">
    <property type="entry name" value="ROK"/>
</dbReference>
<evidence type="ECO:0000313" key="3">
    <source>
        <dbReference type="EMBL" id="MBB5755035.1"/>
    </source>
</evidence>
<protein>
    <submittedName>
        <fullName evidence="3">Putative NBD/HSP70 family sugar kinase</fullName>
    </submittedName>
</protein>
<sequence length="431" mass="46246">MQNKADTELVRRQNRGLVLAALRRSGPLARVELGEETGLSPATISAITGDLIAEHVVVTAEGEERSPRSAGRGRPRVALALNPEAAYVLGVNIVHNHVTLVLADFAGRARDRTQLTIDTYHADREAFGPTLGEALRSYLAVQGVERERIAEVSIAAQGVIDASTGRILWSPAFAQGDVPVSGPVSEALGIPSTISNDVDRVAQALNWQDPKRFGGTFAVIFIAHGVGMGMFIEGKPFGGAFGAGAEFGHVNHIPGGALCRCGRHGCLEAYVADYAIYRTLENLPPDLPPTEINPEPEAMRRFEERAKAGDERARLAYRQAGLALGYGLARLIAIINPERVVLTGSGLGAFGLMEDGFNVGLEEGLVPDLRRLTRIEMMPADFDLVDVGILASALQRLDREVFAASDHRPVPKPSRRSGWPLRPAAPTLVGR</sequence>
<proteinExistence type="inferred from homology"/>
<feature type="region of interest" description="Disordered" evidence="2">
    <location>
        <begin position="405"/>
        <end position="431"/>
    </location>
</feature>
<keyword evidence="3" id="KW-0418">Kinase</keyword>
<dbReference type="InterPro" id="IPR043129">
    <property type="entry name" value="ATPase_NBD"/>
</dbReference>
<dbReference type="Pfam" id="PF00480">
    <property type="entry name" value="ROK"/>
    <property type="match status" value="1"/>
</dbReference>
<evidence type="ECO:0000256" key="2">
    <source>
        <dbReference type="SAM" id="MobiDB-lite"/>
    </source>
</evidence>
<reference evidence="3 4" key="1">
    <citation type="submission" date="2020-08" db="EMBL/GenBank/DDBJ databases">
        <title>Genomic Encyclopedia of Type Strains, Phase IV (KMG-IV): sequencing the most valuable type-strain genomes for metagenomic binning, comparative biology and taxonomic classification.</title>
        <authorList>
            <person name="Goeker M."/>
        </authorList>
    </citation>
    <scope>NUCLEOTIDE SEQUENCE [LARGE SCALE GENOMIC DNA]</scope>
    <source>
        <strain evidence="3 4">DSM 16268</strain>
    </source>
</reference>
<dbReference type="SUPFAM" id="SSF53067">
    <property type="entry name" value="Actin-like ATPase domain"/>
    <property type="match status" value="2"/>
</dbReference>
<organism evidence="3 4">
    <name type="scientific">Prosthecomicrobium pneumaticum</name>
    <dbReference type="NCBI Taxonomy" id="81895"/>
    <lineage>
        <taxon>Bacteria</taxon>
        <taxon>Pseudomonadati</taxon>
        <taxon>Pseudomonadota</taxon>
        <taxon>Alphaproteobacteria</taxon>
        <taxon>Hyphomicrobiales</taxon>
        <taxon>Kaistiaceae</taxon>
        <taxon>Prosthecomicrobium</taxon>
    </lineage>
</organism>
<dbReference type="Proteomes" id="UP000523821">
    <property type="component" value="Unassembled WGS sequence"/>
</dbReference>
<dbReference type="PROSITE" id="PS01125">
    <property type="entry name" value="ROK"/>
    <property type="match status" value="1"/>
</dbReference>